<evidence type="ECO:0000313" key="2">
    <source>
        <dbReference type="Proteomes" id="UP000235387"/>
    </source>
</evidence>
<proteinExistence type="predicted"/>
<accession>A0A2N7LHB6</accession>
<dbReference type="AlphaFoldDB" id="A0A2N7LHB6"/>
<evidence type="ECO:0000313" key="1">
    <source>
        <dbReference type="EMBL" id="PMN94875.1"/>
    </source>
</evidence>
<comment type="caution">
    <text evidence="1">The sequence shown here is derived from an EMBL/GenBank/DDBJ whole genome shotgun (WGS) entry which is preliminary data.</text>
</comment>
<dbReference type="EMBL" id="MDAL01000002">
    <property type="protein sequence ID" value="PMN94875.1"/>
    <property type="molecule type" value="Genomic_DNA"/>
</dbReference>
<name>A0A2N7LHB6_9GAMM</name>
<sequence length="217" mass="25176">MEWAFLLDEIISQSLRDFQSDCLRFCEQHYPTIHNRGMKESHLGKALSRRLIHSYENIDIPANFVQLEDASSLKQMVFRVDSPDHQIYIVAHNLISANVACRRGLVKDTCWMLDRLDVNDNKEKRLIIISDHWIDRSAASKSIPSWWLGHQPIHLPEFIAQGVKLVDSPNSLAVDLQADCRLHDGMHRIFHPFHRQRDGLPLFKYLLLSAVYPLSND</sequence>
<organism evidence="1 2">
    <name type="scientific">Enterovibrio norvegicus</name>
    <dbReference type="NCBI Taxonomy" id="188144"/>
    <lineage>
        <taxon>Bacteria</taxon>
        <taxon>Pseudomonadati</taxon>
        <taxon>Pseudomonadota</taxon>
        <taxon>Gammaproteobacteria</taxon>
        <taxon>Vibrionales</taxon>
        <taxon>Vibrionaceae</taxon>
        <taxon>Enterovibrio</taxon>
    </lineage>
</organism>
<protein>
    <submittedName>
        <fullName evidence="1">Uncharacterized protein</fullName>
    </submittedName>
</protein>
<gene>
    <name evidence="1" type="ORF">BCT23_02250</name>
</gene>
<dbReference type="Proteomes" id="UP000235387">
    <property type="component" value="Unassembled WGS sequence"/>
</dbReference>
<reference evidence="2" key="1">
    <citation type="submission" date="2016-07" db="EMBL/GenBank/DDBJ databases">
        <title>Nontailed viruses are major unrecognized killers of bacteria in the ocean.</title>
        <authorList>
            <person name="Kauffman K."/>
            <person name="Hussain F."/>
            <person name="Yang J."/>
            <person name="Arevalo P."/>
            <person name="Brown J."/>
            <person name="Cutler M."/>
            <person name="Kelly L."/>
            <person name="Polz M.F."/>
        </authorList>
    </citation>
    <scope>NUCLEOTIDE SEQUENCE [LARGE SCALE GENOMIC DNA]</scope>
    <source>
        <strain evidence="2">10N.261.45.A10</strain>
    </source>
</reference>